<dbReference type="GO" id="GO:0003677">
    <property type="term" value="F:DNA binding"/>
    <property type="evidence" value="ECO:0007669"/>
    <property type="project" value="InterPro"/>
</dbReference>
<gene>
    <name evidence="3" type="ORF">EDD28_3110</name>
</gene>
<protein>
    <submittedName>
        <fullName evidence="3">Uncharacterized protein</fullName>
    </submittedName>
</protein>
<dbReference type="Pfam" id="PF21531">
    <property type="entry name" value="Rv2175c_wHTH"/>
    <property type="match status" value="1"/>
</dbReference>
<dbReference type="Proteomes" id="UP000275356">
    <property type="component" value="Unassembled WGS sequence"/>
</dbReference>
<feature type="domain" description="Rv2175c C-terminal" evidence="1">
    <location>
        <begin position="83"/>
        <end position="136"/>
    </location>
</feature>
<name>A0A3N2D213_9MICO</name>
<reference evidence="3 4" key="1">
    <citation type="submission" date="2018-11" db="EMBL/GenBank/DDBJ databases">
        <title>Sequencing the genomes of 1000 actinobacteria strains.</title>
        <authorList>
            <person name="Klenk H.-P."/>
        </authorList>
    </citation>
    <scope>NUCLEOTIDE SEQUENCE [LARGE SCALE GENOMIC DNA]</scope>
    <source>
        <strain evidence="3 4">DSM 13521</strain>
    </source>
</reference>
<organism evidence="3 4">
    <name type="scientific">Salana multivorans</name>
    <dbReference type="NCBI Taxonomy" id="120377"/>
    <lineage>
        <taxon>Bacteria</taxon>
        <taxon>Bacillati</taxon>
        <taxon>Actinomycetota</taxon>
        <taxon>Actinomycetes</taxon>
        <taxon>Micrococcales</taxon>
        <taxon>Beutenbergiaceae</taxon>
        <taxon>Salana</taxon>
    </lineage>
</organism>
<accession>A0A3N2D213</accession>
<dbReference type="Pfam" id="PF18367">
    <property type="entry name" value="Rv2175c_C"/>
    <property type="match status" value="1"/>
</dbReference>
<dbReference type="InterPro" id="IPR041098">
    <property type="entry name" value="Rv2175c_C"/>
</dbReference>
<dbReference type="InterPro" id="IPR048576">
    <property type="entry name" value="Rv2175c_wHTH"/>
</dbReference>
<evidence type="ECO:0000259" key="2">
    <source>
        <dbReference type="Pfam" id="PF21531"/>
    </source>
</evidence>
<dbReference type="EMBL" id="RKHQ01000002">
    <property type="protein sequence ID" value="ROR93688.1"/>
    <property type="molecule type" value="Genomic_DNA"/>
</dbReference>
<feature type="domain" description="DNA-binding protein Rv2175c wHTH" evidence="2">
    <location>
        <begin position="27"/>
        <end position="72"/>
    </location>
</feature>
<comment type="caution">
    <text evidence="3">The sequence shown here is derived from an EMBL/GenBank/DDBJ whole genome shotgun (WGS) entry which is preliminary data.</text>
</comment>
<evidence type="ECO:0000313" key="3">
    <source>
        <dbReference type="EMBL" id="ROR93688.1"/>
    </source>
</evidence>
<sequence>MAPTGRRAFASIGRVEQDREWETLVSEWVYVPDVASRIGIPDKQVRALIHDRKLLAFRTGPNAAMAVPEAFLVADGDGEEILTSLRGTLTMLGDAGYDELESLRWLFTENDQLGATPIQALRDGRVTTVRRAAQAIDY</sequence>
<keyword evidence="4" id="KW-1185">Reference proteome</keyword>
<evidence type="ECO:0000259" key="1">
    <source>
        <dbReference type="Pfam" id="PF18367"/>
    </source>
</evidence>
<dbReference type="AlphaFoldDB" id="A0A3N2D213"/>
<proteinExistence type="predicted"/>
<evidence type="ECO:0000313" key="4">
    <source>
        <dbReference type="Proteomes" id="UP000275356"/>
    </source>
</evidence>